<name>A0ABU3GY68_9SPHI</name>
<comment type="caution">
    <text evidence="1">The sequence shown here is derived from an EMBL/GenBank/DDBJ whole genome shotgun (WGS) entry which is preliminary data.</text>
</comment>
<sequence>MISGDILSNLHLQLQNITGLGITLLLLIPQKQITTNSKFSTELIFTPNKLKCVKLDYPI</sequence>
<evidence type="ECO:0000313" key="1">
    <source>
        <dbReference type="EMBL" id="MDT3404714.1"/>
    </source>
</evidence>
<organism evidence="1 2">
    <name type="scientific">Mucilaginibacter terrae</name>
    <dbReference type="NCBI Taxonomy" id="1955052"/>
    <lineage>
        <taxon>Bacteria</taxon>
        <taxon>Pseudomonadati</taxon>
        <taxon>Bacteroidota</taxon>
        <taxon>Sphingobacteriia</taxon>
        <taxon>Sphingobacteriales</taxon>
        <taxon>Sphingobacteriaceae</taxon>
        <taxon>Mucilaginibacter</taxon>
    </lineage>
</organism>
<evidence type="ECO:0000313" key="2">
    <source>
        <dbReference type="Proteomes" id="UP001258315"/>
    </source>
</evidence>
<proteinExistence type="predicted"/>
<dbReference type="Proteomes" id="UP001258315">
    <property type="component" value="Unassembled WGS sequence"/>
</dbReference>
<reference evidence="2" key="1">
    <citation type="submission" date="2023-07" db="EMBL/GenBank/DDBJ databases">
        <title>Functional and genomic diversity of the sorghum phyllosphere microbiome.</title>
        <authorList>
            <person name="Shade A."/>
        </authorList>
    </citation>
    <scope>NUCLEOTIDE SEQUENCE [LARGE SCALE GENOMIC DNA]</scope>
    <source>
        <strain evidence="2">SORGH_AS_0422</strain>
    </source>
</reference>
<keyword evidence="2" id="KW-1185">Reference proteome</keyword>
<gene>
    <name evidence="1" type="ORF">QE417_003786</name>
</gene>
<protein>
    <submittedName>
        <fullName evidence="1">Uncharacterized protein</fullName>
    </submittedName>
</protein>
<dbReference type="EMBL" id="JAVLVU010000001">
    <property type="protein sequence ID" value="MDT3404714.1"/>
    <property type="molecule type" value="Genomic_DNA"/>
</dbReference>
<accession>A0ABU3GY68</accession>